<dbReference type="KEGG" id="ahal:FTX54_001715"/>
<dbReference type="InterPro" id="IPR009057">
    <property type="entry name" value="Homeodomain-like_sf"/>
</dbReference>
<evidence type="ECO:0000256" key="2">
    <source>
        <dbReference type="ARBA" id="ARBA00022840"/>
    </source>
</evidence>
<dbReference type="PRINTS" id="PR01590">
    <property type="entry name" value="HTHFIS"/>
</dbReference>
<dbReference type="Gene3D" id="1.10.10.60">
    <property type="entry name" value="Homeodomain-like"/>
    <property type="match status" value="1"/>
</dbReference>
<dbReference type="GO" id="GO:0043565">
    <property type="term" value="F:sequence-specific DNA binding"/>
    <property type="evidence" value="ECO:0007669"/>
    <property type="project" value="InterPro"/>
</dbReference>
<dbReference type="Gene3D" id="1.10.8.60">
    <property type="match status" value="1"/>
</dbReference>
<reference evidence="7 8" key="1">
    <citation type="submission" date="2024-01" db="EMBL/GenBank/DDBJ databases">
        <title>Complete Genome Sequence of Alkalicoccus halolimnae BZ-SZ-XJ29T, a Moderately Halophilic Bacterium Isolated from a Salt Lake.</title>
        <authorList>
            <person name="Zhao B."/>
        </authorList>
    </citation>
    <scope>NUCLEOTIDE SEQUENCE [LARGE SCALE GENOMIC DNA]</scope>
    <source>
        <strain evidence="7 8">BZ-SZ-XJ29</strain>
    </source>
</reference>
<dbReference type="SMART" id="SM00382">
    <property type="entry name" value="AAA"/>
    <property type="match status" value="1"/>
</dbReference>
<dbReference type="PROSITE" id="PS50045">
    <property type="entry name" value="SIGMA54_INTERACT_4"/>
    <property type="match status" value="1"/>
</dbReference>
<keyword evidence="4" id="KW-0804">Transcription</keyword>
<evidence type="ECO:0000256" key="1">
    <source>
        <dbReference type="ARBA" id="ARBA00022741"/>
    </source>
</evidence>
<keyword evidence="1" id="KW-0547">Nucleotide-binding</keyword>
<dbReference type="PROSITE" id="PS00675">
    <property type="entry name" value="SIGMA54_INTERACT_1"/>
    <property type="match status" value="1"/>
</dbReference>
<name>A0A5C7FJ74_9BACI</name>
<organism evidence="7 8">
    <name type="scientific">Alkalicoccus halolimnae</name>
    <dbReference type="NCBI Taxonomy" id="1667239"/>
    <lineage>
        <taxon>Bacteria</taxon>
        <taxon>Bacillati</taxon>
        <taxon>Bacillota</taxon>
        <taxon>Bacilli</taxon>
        <taxon>Bacillales</taxon>
        <taxon>Bacillaceae</taxon>
        <taxon>Alkalicoccus</taxon>
    </lineage>
</organism>
<dbReference type="Gene3D" id="3.40.50.300">
    <property type="entry name" value="P-loop containing nucleotide triphosphate hydrolases"/>
    <property type="match status" value="1"/>
</dbReference>
<keyword evidence="3" id="KW-0805">Transcription regulation</keyword>
<feature type="domain" description="Sigma-54 factor interaction" evidence="5">
    <location>
        <begin position="141"/>
        <end position="369"/>
    </location>
</feature>
<protein>
    <submittedName>
        <fullName evidence="7">Sigma 54-interacting transcriptional regulator</fullName>
    </submittedName>
</protein>
<evidence type="ECO:0000259" key="6">
    <source>
        <dbReference type="PROSITE" id="PS50112"/>
    </source>
</evidence>
<sequence>MPVDAKKLIVFEKLMEEIDVGVHAIDAAGRTIIYNEKISEIENMKPAEVLNKPVGELFEFSEGQGSTLQKALKEGHESRNVKQTYLNNKGLEITAIHNTFPVRYEGEIIGALEVTKDITRLEKLVQENMKNGSRRYNFHDMIGVSAGMQEVVDHAKRATRTTSSVLITGETGTGKELFAQSIHNGSARSSGPFISQNCAALPESLIEGILFGTKKGAFTGAENRPGLFEQAGGGTLLLDEINSLPPDLQSKLLRVIQEKSVRRVGDTEEREIDIRLLATINEDPVDAVTHGRLRKDLYYRLSVVSLFIPPLRERMEDLEPLCRHFINKYNDLFQLEVKALSPEVKNLFYDYHWPGNVREVEHVIEGSMNLVTAEDRIETSHLPLQLRRRLSVSQPAESAVPEKEELPHLKDFLHEKEKVFVQQALKRFDYRVQETADALGLSRQSLQYRMKKLGISKIRI</sequence>
<evidence type="ECO:0000313" key="7">
    <source>
        <dbReference type="EMBL" id="WWD80312.1"/>
    </source>
</evidence>
<dbReference type="Pfam" id="PF13426">
    <property type="entry name" value="PAS_9"/>
    <property type="match status" value="1"/>
</dbReference>
<dbReference type="PROSITE" id="PS50112">
    <property type="entry name" value="PAS"/>
    <property type="match status" value="1"/>
</dbReference>
<dbReference type="InterPro" id="IPR025662">
    <property type="entry name" value="Sigma_54_int_dom_ATP-bd_1"/>
</dbReference>
<dbReference type="Pfam" id="PF00158">
    <property type="entry name" value="Sigma54_activat"/>
    <property type="match status" value="1"/>
</dbReference>
<dbReference type="FunFam" id="3.40.50.300:FF:000006">
    <property type="entry name" value="DNA-binding transcriptional regulator NtrC"/>
    <property type="match status" value="1"/>
</dbReference>
<dbReference type="EMBL" id="CP144914">
    <property type="protein sequence ID" value="WWD80312.1"/>
    <property type="molecule type" value="Genomic_DNA"/>
</dbReference>
<dbReference type="InterPro" id="IPR000014">
    <property type="entry name" value="PAS"/>
</dbReference>
<dbReference type="SUPFAM" id="SSF46689">
    <property type="entry name" value="Homeodomain-like"/>
    <property type="match status" value="1"/>
</dbReference>
<dbReference type="AlphaFoldDB" id="A0A5C7FJ74"/>
<dbReference type="InterPro" id="IPR002197">
    <property type="entry name" value="HTH_Fis"/>
</dbReference>
<feature type="domain" description="PAS" evidence="6">
    <location>
        <begin position="11"/>
        <end position="60"/>
    </location>
</feature>
<dbReference type="Pfam" id="PF02954">
    <property type="entry name" value="HTH_8"/>
    <property type="match status" value="1"/>
</dbReference>
<dbReference type="GO" id="GO:0005524">
    <property type="term" value="F:ATP binding"/>
    <property type="evidence" value="ECO:0007669"/>
    <property type="project" value="UniProtKB-KW"/>
</dbReference>
<dbReference type="InterPro" id="IPR002078">
    <property type="entry name" value="Sigma_54_int"/>
</dbReference>
<dbReference type="RefSeq" id="WP_147804184.1">
    <property type="nucleotide sequence ID" value="NZ_CP144914.1"/>
</dbReference>
<gene>
    <name evidence="7" type="ORF">FTX54_001715</name>
</gene>
<evidence type="ECO:0000259" key="5">
    <source>
        <dbReference type="PROSITE" id="PS50045"/>
    </source>
</evidence>
<dbReference type="Gene3D" id="3.30.450.20">
    <property type="entry name" value="PAS domain"/>
    <property type="match status" value="1"/>
</dbReference>
<dbReference type="InterPro" id="IPR058031">
    <property type="entry name" value="AAA_lid_NorR"/>
</dbReference>
<dbReference type="InterPro" id="IPR003593">
    <property type="entry name" value="AAA+_ATPase"/>
</dbReference>
<evidence type="ECO:0000313" key="8">
    <source>
        <dbReference type="Proteomes" id="UP000321816"/>
    </source>
</evidence>
<dbReference type="NCBIfam" id="TIGR00229">
    <property type="entry name" value="sensory_box"/>
    <property type="match status" value="1"/>
</dbReference>
<dbReference type="Pfam" id="PF25601">
    <property type="entry name" value="AAA_lid_14"/>
    <property type="match status" value="1"/>
</dbReference>
<accession>A0A5C7FJ74</accession>
<dbReference type="PANTHER" id="PTHR32071:SF74">
    <property type="entry name" value="TRANSCRIPTIONAL ACTIVATOR ROCR"/>
    <property type="match status" value="1"/>
</dbReference>
<dbReference type="SUPFAM" id="SSF55785">
    <property type="entry name" value="PYP-like sensor domain (PAS domain)"/>
    <property type="match status" value="1"/>
</dbReference>
<dbReference type="SUPFAM" id="SSF52540">
    <property type="entry name" value="P-loop containing nucleoside triphosphate hydrolases"/>
    <property type="match status" value="1"/>
</dbReference>
<dbReference type="Proteomes" id="UP000321816">
    <property type="component" value="Chromosome"/>
</dbReference>
<dbReference type="GO" id="GO:0006355">
    <property type="term" value="P:regulation of DNA-templated transcription"/>
    <property type="evidence" value="ECO:0007669"/>
    <property type="project" value="InterPro"/>
</dbReference>
<dbReference type="InterPro" id="IPR035965">
    <property type="entry name" value="PAS-like_dom_sf"/>
</dbReference>
<evidence type="ECO:0000256" key="4">
    <source>
        <dbReference type="ARBA" id="ARBA00023163"/>
    </source>
</evidence>
<evidence type="ECO:0000256" key="3">
    <source>
        <dbReference type="ARBA" id="ARBA00023015"/>
    </source>
</evidence>
<dbReference type="PANTHER" id="PTHR32071">
    <property type="entry name" value="TRANSCRIPTIONAL REGULATORY PROTEIN"/>
    <property type="match status" value="1"/>
</dbReference>
<keyword evidence="8" id="KW-1185">Reference proteome</keyword>
<keyword evidence="2" id="KW-0067">ATP-binding</keyword>
<proteinExistence type="predicted"/>
<dbReference type="InterPro" id="IPR027417">
    <property type="entry name" value="P-loop_NTPase"/>
</dbReference>
<dbReference type="OrthoDB" id="9771372at2"/>
<dbReference type="CDD" id="cd00009">
    <property type="entry name" value="AAA"/>
    <property type="match status" value="1"/>
</dbReference>